<dbReference type="PANTHER" id="PTHR33303:SF2">
    <property type="entry name" value="COA-BINDING DOMAIN-CONTAINING PROTEIN"/>
    <property type="match status" value="1"/>
</dbReference>
<evidence type="ECO:0000313" key="2">
    <source>
        <dbReference type="EMBL" id="AQZ52371.1"/>
    </source>
</evidence>
<name>A0A1U9Z3V5_9HYPH</name>
<dbReference type="SMART" id="SM00881">
    <property type="entry name" value="CoA_binding"/>
    <property type="match status" value="1"/>
</dbReference>
<dbReference type="STRING" id="1122214.Mame_03052"/>
<organism evidence="2 3">
    <name type="scientific">Martelella mediterranea DSM 17316</name>
    <dbReference type="NCBI Taxonomy" id="1122214"/>
    <lineage>
        <taxon>Bacteria</taxon>
        <taxon>Pseudomonadati</taxon>
        <taxon>Pseudomonadota</taxon>
        <taxon>Alphaproteobacteria</taxon>
        <taxon>Hyphomicrobiales</taxon>
        <taxon>Aurantimonadaceae</taxon>
        <taxon>Martelella</taxon>
    </lineage>
</organism>
<dbReference type="InterPro" id="IPR036291">
    <property type="entry name" value="NAD(P)-bd_dom_sf"/>
</dbReference>
<dbReference type="EMBL" id="CP020330">
    <property type="protein sequence ID" value="AQZ52371.1"/>
    <property type="molecule type" value="Genomic_DNA"/>
</dbReference>
<dbReference type="InterPro" id="IPR003781">
    <property type="entry name" value="CoA-bd"/>
</dbReference>
<dbReference type="KEGG" id="mmed:Mame_03052"/>
<reference evidence="2 3" key="1">
    <citation type="submission" date="2017-03" db="EMBL/GenBank/DDBJ databases">
        <title>Foreign affairs: Plasmid Transfer between Roseobacters and Rhizobia.</title>
        <authorList>
            <person name="Bartling P."/>
            <person name="Bunk B."/>
            <person name="Overmann J."/>
            <person name="Brinkmann H."/>
            <person name="Petersen J."/>
        </authorList>
    </citation>
    <scope>NUCLEOTIDE SEQUENCE [LARGE SCALE GENOMIC DNA]</scope>
    <source>
        <strain evidence="2 3">MACL11</strain>
    </source>
</reference>
<dbReference type="Proteomes" id="UP000191135">
    <property type="component" value="Chromosome"/>
</dbReference>
<gene>
    <name evidence="2" type="ORF">Mame_03052</name>
</gene>
<evidence type="ECO:0000313" key="3">
    <source>
        <dbReference type="Proteomes" id="UP000191135"/>
    </source>
</evidence>
<dbReference type="RefSeq" id="WP_051085136.1">
    <property type="nucleotide sequence ID" value="NZ_AQWH01000018.1"/>
</dbReference>
<evidence type="ECO:0000259" key="1">
    <source>
        <dbReference type="SMART" id="SM00881"/>
    </source>
</evidence>
<feature type="domain" description="CoA-binding" evidence="1">
    <location>
        <begin position="15"/>
        <end position="111"/>
    </location>
</feature>
<accession>A0A1U9Z3V5</accession>
<dbReference type="AlphaFoldDB" id="A0A1U9Z3V5"/>
<dbReference type="eggNOG" id="COG1832">
    <property type="taxonomic scope" value="Bacteria"/>
</dbReference>
<sequence>MVQLKMDDSIIIDVLKSVRRIALVGASPKPERPSHRVMGFLMSKGYELVPVNPGLAGKTIHGETVYGSLSDIPGTIDMVDIFRASAFVGGVVDEALTLSPLPRVVWMQLDIRDDAAAERARARGLTVIMDRCPAIEYPRLIGA</sequence>
<dbReference type="PANTHER" id="PTHR33303">
    <property type="entry name" value="CYTOPLASMIC PROTEIN-RELATED"/>
    <property type="match status" value="1"/>
</dbReference>
<dbReference type="Gene3D" id="3.40.50.720">
    <property type="entry name" value="NAD(P)-binding Rossmann-like Domain"/>
    <property type="match status" value="1"/>
</dbReference>
<dbReference type="SUPFAM" id="SSF51735">
    <property type="entry name" value="NAD(P)-binding Rossmann-fold domains"/>
    <property type="match status" value="1"/>
</dbReference>
<keyword evidence="3" id="KW-1185">Reference proteome</keyword>
<protein>
    <submittedName>
        <fullName evidence="2">Acetyl coenzyme A synthetase (ADP forming), alpha domain</fullName>
    </submittedName>
</protein>
<dbReference type="Pfam" id="PF13380">
    <property type="entry name" value="CoA_binding_2"/>
    <property type="match status" value="1"/>
</dbReference>
<dbReference type="OrthoDB" id="9804695at2"/>
<proteinExistence type="predicted"/>